<name>A0A839N0P1_9MICO</name>
<feature type="binding site" evidence="7">
    <location>
        <position position="63"/>
    </location>
    <ligand>
        <name>substrate</name>
    </ligand>
</feature>
<evidence type="ECO:0000256" key="1">
    <source>
        <dbReference type="ARBA" id="ARBA00022605"/>
    </source>
</evidence>
<feature type="binding site" evidence="7">
    <location>
        <position position="84"/>
    </location>
    <ligand>
        <name>substrate</name>
    </ligand>
</feature>
<keyword evidence="7" id="KW-0479">Metal-binding</keyword>
<organism evidence="8 9">
    <name type="scientific">Flexivirga oryzae</name>
    <dbReference type="NCBI Taxonomy" id="1794944"/>
    <lineage>
        <taxon>Bacteria</taxon>
        <taxon>Bacillati</taxon>
        <taxon>Actinomycetota</taxon>
        <taxon>Actinomycetes</taxon>
        <taxon>Micrococcales</taxon>
        <taxon>Dermacoccaceae</taxon>
        <taxon>Flexivirga</taxon>
    </lineage>
</organism>
<evidence type="ECO:0000256" key="4">
    <source>
        <dbReference type="ARBA" id="ARBA00022777"/>
    </source>
</evidence>
<gene>
    <name evidence="7" type="primary">aroK</name>
    <name evidence="8" type="ORF">FHU39_001274</name>
</gene>
<proteinExistence type="inferred from homology"/>
<comment type="pathway">
    <text evidence="7">Metabolic intermediate biosynthesis; chorismate biosynthesis; chorismate from D-erythrose 4-phosphate and phosphoenolpyruvate: step 5/7.</text>
</comment>
<feature type="binding site" evidence="7">
    <location>
        <position position="139"/>
    </location>
    <ligand>
        <name>substrate</name>
    </ligand>
</feature>
<keyword evidence="2 7" id="KW-0808">Transferase</keyword>
<dbReference type="GO" id="GO:0005524">
    <property type="term" value="F:ATP binding"/>
    <property type="evidence" value="ECO:0007669"/>
    <property type="project" value="UniProtKB-UniRule"/>
</dbReference>
<keyword evidence="3 7" id="KW-0547">Nucleotide-binding</keyword>
<keyword evidence="6 7" id="KW-0057">Aromatic amino acid biosynthesis</keyword>
<dbReference type="GO" id="GO:0000287">
    <property type="term" value="F:magnesium ion binding"/>
    <property type="evidence" value="ECO:0007669"/>
    <property type="project" value="UniProtKB-UniRule"/>
</dbReference>
<dbReference type="Pfam" id="PF01202">
    <property type="entry name" value="SKI"/>
    <property type="match status" value="1"/>
</dbReference>
<dbReference type="SUPFAM" id="SSF52540">
    <property type="entry name" value="P-loop containing nucleoside triphosphate hydrolases"/>
    <property type="match status" value="1"/>
</dbReference>
<keyword evidence="7" id="KW-0460">Magnesium</keyword>
<dbReference type="InterPro" id="IPR031322">
    <property type="entry name" value="Shikimate/glucono_kinase"/>
</dbReference>
<comment type="similarity">
    <text evidence="7">Belongs to the shikimate kinase family.</text>
</comment>
<feature type="binding site" evidence="7">
    <location>
        <position position="121"/>
    </location>
    <ligand>
        <name>ATP</name>
        <dbReference type="ChEBI" id="CHEBI:30616"/>
    </ligand>
</feature>
<dbReference type="InterPro" id="IPR027417">
    <property type="entry name" value="P-loop_NTPase"/>
</dbReference>
<keyword evidence="5 7" id="KW-0067">ATP-binding</keyword>
<dbReference type="GO" id="GO:0005829">
    <property type="term" value="C:cytosol"/>
    <property type="evidence" value="ECO:0007669"/>
    <property type="project" value="TreeGrafter"/>
</dbReference>
<dbReference type="Proteomes" id="UP000559182">
    <property type="component" value="Unassembled WGS sequence"/>
</dbReference>
<accession>A0A839N0P1</accession>
<comment type="subcellular location">
    <subcellularLocation>
        <location evidence="7">Cytoplasm</location>
    </subcellularLocation>
</comment>
<comment type="caution">
    <text evidence="8">The sequence shown here is derived from an EMBL/GenBank/DDBJ whole genome shotgun (WGS) entry which is preliminary data.</text>
</comment>
<keyword evidence="9" id="KW-1185">Reference proteome</keyword>
<evidence type="ECO:0000256" key="2">
    <source>
        <dbReference type="ARBA" id="ARBA00022679"/>
    </source>
</evidence>
<comment type="catalytic activity">
    <reaction evidence="7">
        <text>shikimate + ATP = 3-phosphoshikimate + ADP + H(+)</text>
        <dbReference type="Rhea" id="RHEA:13121"/>
        <dbReference type="ChEBI" id="CHEBI:15378"/>
        <dbReference type="ChEBI" id="CHEBI:30616"/>
        <dbReference type="ChEBI" id="CHEBI:36208"/>
        <dbReference type="ChEBI" id="CHEBI:145989"/>
        <dbReference type="ChEBI" id="CHEBI:456216"/>
        <dbReference type="EC" id="2.7.1.71"/>
    </reaction>
</comment>
<dbReference type="Gene3D" id="3.40.50.300">
    <property type="entry name" value="P-loop containing nucleotide triphosphate hydrolases"/>
    <property type="match status" value="1"/>
</dbReference>
<evidence type="ECO:0000256" key="7">
    <source>
        <dbReference type="HAMAP-Rule" id="MF_00109"/>
    </source>
</evidence>
<keyword evidence="7" id="KW-0963">Cytoplasm</keyword>
<evidence type="ECO:0000256" key="6">
    <source>
        <dbReference type="ARBA" id="ARBA00023141"/>
    </source>
</evidence>
<feature type="binding site" evidence="7">
    <location>
        <begin position="17"/>
        <end position="22"/>
    </location>
    <ligand>
        <name>ATP</name>
        <dbReference type="ChEBI" id="CHEBI:30616"/>
    </ligand>
</feature>
<reference evidence="8 9" key="1">
    <citation type="submission" date="2020-08" db="EMBL/GenBank/DDBJ databases">
        <title>Sequencing the genomes of 1000 actinobacteria strains.</title>
        <authorList>
            <person name="Klenk H.-P."/>
        </authorList>
    </citation>
    <scope>NUCLEOTIDE SEQUENCE [LARGE SCALE GENOMIC DNA]</scope>
    <source>
        <strain evidence="8 9">DSM 105369</strain>
    </source>
</reference>
<comment type="subunit">
    <text evidence="7">Monomer.</text>
</comment>
<keyword evidence="4 7" id="KW-0418">Kinase</keyword>
<dbReference type="AlphaFoldDB" id="A0A839N0P1"/>
<dbReference type="InterPro" id="IPR000623">
    <property type="entry name" value="Shikimate_kinase/TSH1"/>
</dbReference>
<dbReference type="PANTHER" id="PTHR21087">
    <property type="entry name" value="SHIKIMATE KINASE"/>
    <property type="match status" value="1"/>
</dbReference>
<dbReference type="GO" id="GO:0008652">
    <property type="term" value="P:amino acid biosynthetic process"/>
    <property type="evidence" value="ECO:0007669"/>
    <property type="project" value="UniProtKB-KW"/>
</dbReference>
<feature type="binding site" evidence="7">
    <location>
        <position position="21"/>
    </location>
    <ligand>
        <name>Mg(2+)</name>
        <dbReference type="ChEBI" id="CHEBI:18420"/>
    </ligand>
</feature>
<evidence type="ECO:0000256" key="5">
    <source>
        <dbReference type="ARBA" id="ARBA00022840"/>
    </source>
</evidence>
<dbReference type="RefSeq" id="WP_183319577.1">
    <property type="nucleotide sequence ID" value="NZ_JACHVQ010000001.1"/>
</dbReference>
<dbReference type="GO" id="GO:0009423">
    <property type="term" value="P:chorismate biosynthetic process"/>
    <property type="evidence" value="ECO:0007669"/>
    <property type="project" value="UniProtKB-UniRule"/>
</dbReference>
<dbReference type="PANTHER" id="PTHR21087:SF16">
    <property type="entry name" value="SHIKIMATE KINASE 1, CHLOROPLASTIC"/>
    <property type="match status" value="1"/>
</dbReference>
<dbReference type="HAMAP" id="MF_00109">
    <property type="entry name" value="Shikimate_kinase"/>
    <property type="match status" value="1"/>
</dbReference>
<protein>
    <recommendedName>
        <fullName evidence="7">Shikimate kinase</fullName>
        <shortName evidence="7">SK</shortName>
        <ecNumber evidence="7">2.7.1.71</ecNumber>
    </recommendedName>
</protein>
<evidence type="ECO:0000256" key="3">
    <source>
        <dbReference type="ARBA" id="ARBA00022741"/>
    </source>
</evidence>
<dbReference type="EMBL" id="JACHVQ010000001">
    <property type="protein sequence ID" value="MBB2891290.1"/>
    <property type="molecule type" value="Genomic_DNA"/>
</dbReference>
<dbReference type="CDD" id="cd00464">
    <property type="entry name" value="SK"/>
    <property type="match status" value="1"/>
</dbReference>
<feature type="binding site" evidence="7">
    <location>
        <position position="39"/>
    </location>
    <ligand>
        <name>substrate</name>
    </ligand>
</feature>
<dbReference type="GO" id="GO:0009073">
    <property type="term" value="P:aromatic amino acid family biosynthetic process"/>
    <property type="evidence" value="ECO:0007669"/>
    <property type="project" value="UniProtKB-KW"/>
</dbReference>
<dbReference type="UniPathway" id="UPA00053">
    <property type="reaction ID" value="UER00088"/>
</dbReference>
<evidence type="ECO:0000313" key="9">
    <source>
        <dbReference type="Proteomes" id="UP000559182"/>
    </source>
</evidence>
<evidence type="ECO:0000313" key="8">
    <source>
        <dbReference type="EMBL" id="MBB2891290.1"/>
    </source>
</evidence>
<dbReference type="EC" id="2.7.1.71" evidence="7"/>
<comment type="function">
    <text evidence="7">Catalyzes the specific phosphorylation of the 3-hydroxyl group of shikimic acid using ATP as a cosubstrate.</text>
</comment>
<comment type="cofactor">
    <cofactor evidence="7">
        <name>Mg(2+)</name>
        <dbReference type="ChEBI" id="CHEBI:18420"/>
    </cofactor>
    <text evidence="7">Binds 1 Mg(2+) ion per subunit.</text>
</comment>
<dbReference type="GO" id="GO:0004765">
    <property type="term" value="F:shikimate kinase activity"/>
    <property type="evidence" value="ECO:0007669"/>
    <property type="project" value="UniProtKB-UniRule"/>
</dbReference>
<keyword evidence="1 7" id="KW-0028">Amino-acid biosynthesis</keyword>
<sequence length="172" mass="18243">MTPASGGPVVLLIGPPGSGKTTVGELVAKALEVPFVDTDQVIEAEQGRRIAEIFVEDGEPHFRELEAEAVARATTWDGVVAVGGGAPMTESTAALLESLPVVFLDVTIADAAVRVGFSTARPLLAVNPRATWTRLMAERRPTYERLATWVVDTEGRVAEDVAAEVVAKVNHE</sequence>
<dbReference type="PRINTS" id="PR01100">
    <property type="entry name" value="SHIKIMTKNASE"/>
</dbReference>
<feature type="binding site" evidence="7">
    <location>
        <position position="156"/>
    </location>
    <ligand>
        <name>ATP</name>
        <dbReference type="ChEBI" id="CHEBI:30616"/>
    </ligand>
</feature>